<dbReference type="EMBL" id="KZ824961">
    <property type="protein sequence ID" value="RAH69231.1"/>
    <property type="molecule type" value="Genomic_DNA"/>
</dbReference>
<name>A0ACD1H750_9EURO</name>
<accession>A0ACD1H750</accession>
<gene>
    <name evidence="1" type="ORF">BO66DRAFT_402215</name>
</gene>
<sequence length="346" mass="38818">MSNLYWNMRGQRTTRNSQNRRNQQDPQPSQAPLAPQAPAPQAPASQAPASQAPASQAPNSQAPQVPQPQLAERMQQAMQDLQALLQASQAFQAPQAPQAPQTPQAPQVAQDQQPQVHQEREHWAHLQQVPEDTVLLRAIMDQDTAAEDGQDGQNGKEAGATTPEADDQNVPPPPPPPPNEGIAREARSVIWIDQITREDGTVFDDPLAPAPWGFQRPGHPEYMVYWMHLGSATVCPVVYWLQYPYPDWNGAPVDALDLEFRRVRALYPPNVTLHGVIFRGRWARLYREMRPWAVGVDAPIPDTRLVQESLDINMKEEAGLQLFAAWRYSLPENARRILNFCDAKRM</sequence>
<reference evidence="1" key="1">
    <citation type="submission" date="2018-02" db="EMBL/GenBank/DDBJ databases">
        <title>The genomes of Aspergillus section Nigri reveals drivers in fungal speciation.</title>
        <authorList>
            <consortium name="DOE Joint Genome Institute"/>
            <person name="Vesth T.C."/>
            <person name="Nybo J."/>
            <person name="Theobald S."/>
            <person name="Brandl J."/>
            <person name="Frisvad J.C."/>
            <person name="Nielsen K.F."/>
            <person name="Lyhne E.K."/>
            <person name="Kogle M.E."/>
            <person name="Kuo A."/>
            <person name="Riley R."/>
            <person name="Clum A."/>
            <person name="Nolan M."/>
            <person name="Lipzen A."/>
            <person name="Salamov A."/>
            <person name="Henrissat B."/>
            <person name="Wiebenga A."/>
            <person name="De vries R.P."/>
            <person name="Grigoriev I.V."/>
            <person name="Mortensen U.H."/>
            <person name="Andersen M.R."/>
            <person name="Baker S.E."/>
        </authorList>
    </citation>
    <scope>NUCLEOTIDE SEQUENCE</scope>
    <source>
        <strain evidence="1">CBS 121060</strain>
    </source>
</reference>
<protein>
    <submittedName>
        <fullName evidence="1">Uncharacterized protein</fullName>
    </submittedName>
</protein>
<keyword evidence="2" id="KW-1185">Reference proteome</keyword>
<evidence type="ECO:0000313" key="1">
    <source>
        <dbReference type="EMBL" id="RAH69231.1"/>
    </source>
</evidence>
<evidence type="ECO:0000313" key="2">
    <source>
        <dbReference type="Proteomes" id="UP000249661"/>
    </source>
</evidence>
<proteinExistence type="predicted"/>
<dbReference type="Proteomes" id="UP000249661">
    <property type="component" value="Unassembled WGS sequence"/>
</dbReference>
<organism evidence="1 2">
    <name type="scientific">Aspergillus aculeatinus CBS 121060</name>
    <dbReference type="NCBI Taxonomy" id="1448322"/>
    <lineage>
        <taxon>Eukaryota</taxon>
        <taxon>Fungi</taxon>
        <taxon>Dikarya</taxon>
        <taxon>Ascomycota</taxon>
        <taxon>Pezizomycotina</taxon>
        <taxon>Eurotiomycetes</taxon>
        <taxon>Eurotiomycetidae</taxon>
        <taxon>Eurotiales</taxon>
        <taxon>Aspergillaceae</taxon>
        <taxon>Aspergillus</taxon>
        <taxon>Aspergillus subgen. Circumdati</taxon>
    </lineage>
</organism>